<dbReference type="Gene3D" id="1.20.5.4130">
    <property type="match status" value="1"/>
</dbReference>
<dbReference type="AlphaFoldDB" id="A0ABD1LBD9"/>
<evidence type="ECO:0000256" key="3">
    <source>
        <dbReference type="ARBA" id="ARBA00022821"/>
    </source>
</evidence>
<feature type="domain" description="Disease resistance N-terminal" evidence="4">
    <location>
        <begin position="11"/>
        <end position="99"/>
    </location>
</feature>
<accession>A0ABD1LBD9</accession>
<keyword evidence="3" id="KW-0611">Plant defense</keyword>
<gene>
    <name evidence="5" type="ORF">Fmac_029745</name>
</gene>
<dbReference type="EMBL" id="JBGMDY010000010">
    <property type="protein sequence ID" value="KAL2320776.1"/>
    <property type="molecule type" value="Genomic_DNA"/>
</dbReference>
<evidence type="ECO:0000256" key="1">
    <source>
        <dbReference type="ARBA" id="ARBA00022737"/>
    </source>
</evidence>
<evidence type="ECO:0000313" key="5">
    <source>
        <dbReference type="EMBL" id="KAL2320776.1"/>
    </source>
</evidence>
<dbReference type="GO" id="GO:0006952">
    <property type="term" value="P:defense response"/>
    <property type="evidence" value="ECO:0007669"/>
    <property type="project" value="UniProtKB-KW"/>
</dbReference>
<sequence length="106" mass="12291">MAESFLFSIAESLVAKLASRAFEEASQVLGVYDHLKEFKETLSLVKAVLLDAEQKQEQNNELREWLRQIKRVFYDAEDVLDEFECQTLRKQVIKAHGTTKSKNQKN</sequence>
<proteinExistence type="predicted"/>
<name>A0ABD1LBD9_9FABA</name>
<evidence type="ECO:0000256" key="2">
    <source>
        <dbReference type="ARBA" id="ARBA00022741"/>
    </source>
</evidence>
<dbReference type="GO" id="GO:0000166">
    <property type="term" value="F:nucleotide binding"/>
    <property type="evidence" value="ECO:0007669"/>
    <property type="project" value="UniProtKB-KW"/>
</dbReference>
<dbReference type="CDD" id="cd14798">
    <property type="entry name" value="RX-CC_like"/>
    <property type="match status" value="1"/>
</dbReference>
<dbReference type="Proteomes" id="UP001603857">
    <property type="component" value="Unassembled WGS sequence"/>
</dbReference>
<dbReference type="InterPro" id="IPR038005">
    <property type="entry name" value="RX-like_CC"/>
</dbReference>
<dbReference type="InterPro" id="IPR041118">
    <property type="entry name" value="Rx_N"/>
</dbReference>
<evidence type="ECO:0000313" key="6">
    <source>
        <dbReference type="Proteomes" id="UP001603857"/>
    </source>
</evidence>
<organism evidence="5 6">
    <name type="scientific">Flemingia macrophylla</name>
    <dbReference type="NCBI Taxonomy" id="520843"/>
    <lineage>
        <taxon>Eukaryota</taxon>
        <taxon>Viridiplantae</taxon>
        <taxon>Streptophyta</taxon>
        <taxon>Embryophyta</taxon>
        <taxon>Tracheophyta</taxon>
        <taxon>Spermatophyta</taxon>
        <taxon>Magnoliopsida</taxon>
        <taxon>eudicotyledons</taxon>
        <taxon>Gunneridae</taxon>
        <taxon>Pentapetalae</taxon>
        <taxon>rosids</taxon>
        <taxon>fabids</taxon>
        <taxon>Fabales</taxon>
        <taxon>Fabaceae</taxon>
        <taxon>Papilionoideae</taxon>
        <taxon>50 kb inversion clade</taxon>
        <taxon>NPAAA clade</taxon>
        <taxon>indigoferoid/millettioid clade</taxon>
        <taxon>Phaseoleae</taxon>
        <taxon>Flemingia</taxon>
    </lineage>
</organism>
<reference evidence="5 6" key="1">
    <citation type="submission" date="2024-08" db="EMBL/GenBank/DDBJ databases">
        <title>Insights into the chromosomal genome structure of Flemingia macrophylla.</title>
        <authorList>
            <person name="Ding Y."/>
            <person name="Zhao Y."/>
            <person name="Bi W."/>
            <person name="Wu M."/>
            <person name="Zhao G."/>
            <person name="Gong Y."/>
            <person name="Li W."/>
            <person name="Zhang P."/>
        </authorList>
    </citation>
    <scope>NUCLEOTIDE SEQUENCE [LARGE SCALE GENOMIC DNA]</scope>
    <source>
        <strain evidence="5">DYQJB</strain>
        <tissue evidence="5">Leaf</tissue>
    </source>
</reference>
<keyword evidence="6" id="KW-1185">Reference proteome</keyword>
<evidence type="ECO:0000259" key="4">
    <source>
        <dbReference type="Pfam" id="PF18052"/>
    </source>
</evidence>
<keyword evidence="2" id="KW-0547">Nucleotide-binding</keyword>
<keyword evidence="1" id="KW-0677">Repeat</keyword>
<protein>
    <recommendedName>
        <fullName evidence="4">Disease resistance N-terminal domain-containing protein</fullName>
    </recommendedName>
</protein>
<dbReference type="Pfam" id="PF18052">
    <property type="entry name" value="Rx_N"/>
    <property type="match status" value="1"/>
</dbReference>
<comment type="caution">
    <text evidence="5">The sequence shown here is derived from an EMBL/GenBank/DDBJ whole genome shotgun (WGS) entry which is preliminary data.</text>
</comment>